<dbReference type="EMBL" id="SULG01000031">
    <property type="protein sequence ID" value="TLD41972.1"/>
    <property type="molecule type" value="Genomic_DNA"/>
</dbReference>
<dbReference type="InterPro" id="IPR011051">
    <property type="entry name" value="RmlC_Cupin_sf"/>
</dbReference>
<keyword evidence="5 6" id="KW-0408">Iron</keyword>
<evidence type="ECO:0000256" key="2">
    <source>
        <dbReference type="ARBA" id="ARBA00022723"/>
    </source>
</evidence>
<evidence type="ECO:0000256" key="1">
    <source>
        <dbReference type="ARBA" id="ARBA00006622"/>
    </source>
</evidence>
<name>A0A533QBC9_9BACT</name>
<protein>
    <submittedName>
        <fullName evidence="7">Cysteine dioxygenase</fullName>
    </submittedName>
</protein>
<dbReference type="Proteomes" id="UP000319783">
    <property type="component" value="Unassembled WGS sequence"/>
</dbReference>
<comment type="caution">
    <text evidence="7">The sequence shown here is derived from an EMBL/GenBank/DDBJ whole genome shotgun (WGS) entry which is preliminary data.</text>
</comment>
<proteinExistence type="inferred from homology"/>
<evidence type="ECO:0000256" key="4">
    <source>
        <dbReference type="ARBA" id="ARBA00023002"/>
    </source>
</evidence>
<dbReference type="GO" id="GO:0016702">
    <property type="term" value="F:oxidoreductase activity, acting on single donors with incorporation of molecular oxygen, incorporation of two atoms of oxygen"/>
    <property type="evidence" value="ECO:0007669"/>
    <property type="project" value="InterPro"/>
</dbReference>
<evidence type="ECO:0000256" key="5">
    <source>
        <dbReference type="ARBA" id="ARBA00023004"/>
    </source>
</evidence>
<dbReference type="InterPro" id="IPR010300">
    <property type="entry name" value="CDO_1"/>
</dbReference>
<dbReference type="PANTHER" id="PTHR12918:SF1">
    <property type="entry name" value="CYSTEINE DIOXYGENASE TYPE 1"/>
    <property type="match status" value="1"/>
</dbReference>
<keyword evidence="4" id="KW-0560">Oxidoreductase</keyword>
<organism evidence="7 8">
    <name type="scientific">Candidatus Jettenia ecosi</name>
    <dbReference type="NCBI Taxonomy" id="2494326"/>
    <lineage>
        <taxon>Bacteria</taxon>
        <taxon>Pseudomonadati</taxon>
        <taxon>Planctomycetota</taxon>
        <taxon>Candidatus Brocadiia</taxon>
        <taxon>Candidatus Brocadiales</taxon>
        <taxon>Candidatus Brocadiaceae</taxon>
        <taxon>Candidatus Jettenia</taxon>
    </lineage>
</organism>
<feature type="binding site" evidence="6">
    <location>
        <position position="78"/>
    </location>
    <ligand>
        <name>Fe cation</name>
        <dbReference type="ChEBI" id="CHEBI:24875"/>
        <note>catalytic</note>
    </ligand>
</feature>
<evidence type="ECO:0000256" key="3">
    <source>
        <dbReference type="ARBA" id="ARBA00022964"/>
    </source>
</evidence>
<dbReference type="GO" id="GO:0008198">
    <property type="term" value="F:ferrous iron binding"/>
    <property type="evidence" value="ECO:0007669"/>
    <property type="project" value="TreeGrafter"/>
</dbReference>
<feature type="binding site" evidence="6">
    <location>
        <position position="129"/>
    </location>
    <ligand>
        <name>Fe cation</name>
        <dbReference type="ChEBI" id="CHEBI:24875"/>
        <note>catalytic</note>
    </ligand>
</feature>
<dbReference type="Pfam" id="PF05995">
    <property type="entry name" value="CDO_I"/>
    <property type="match status" value="1"/>
</dbReference>
<comment type="similarity">
    <text evidence="1">Belongs to the cysteine dioxygenase family.</text>
</comment>
<dbReference type="AlphaFoldDB" id="A0A533QBC9"/>
<keyword evidence="3 7" id="KW-0223">Dioxygenase</keyword>
<reference evidence="7 8" key="1">
    <citation type="submission" date="2019-04" db="EMBL/GenBank/DDBJ databases">
        <title>Genome of a novel bacterium Candidatus Jettenia ecosi reconstructed from metagenome of an anammox bioreactor.</title>
        <authorList>
            <person name="Mardanov A.V."/>
            <person name="Beletsky A.V."/>
            <person name="Ravin N.V."/>
            <person name="Botchkova E.A."/>
            <person name="Litti Y.V."/>
            <person name="Nozhevnikova A.N."/>
        </authorList>
    </citation>
    <scope>NUCLEOTIDE SEQUENCE [LARGE SCALE GENOMIC DNA]</scope>
    <source>
        <strain evidence="7">J2</strain>
    </source>
</reference>
<feature type="binding site" evidence="6">
    <location>
        <position position="80"/>
    </location>
    <ligand>
        <name>Fe cation</name>
        <dbReference type="ChEBI" id="CHEBI:24875"/>
        <note>catalytic</note>
    </ligand>
</feature>
<dbReference type="InterPro" id="IPR014710">
    <property type="entry name" value="RmlC-like_jellyroll"/>
</dbReference>
<evidence type="ECO:0000256" key="6">
    <source>
        <dbReference type="PIRSR" id="PIRSR610300-51"/>
    </source>
</evidence>
<dbReference type="CDD" id="cd10548">
    <property type="entry name" value="cupin_CDO"/>
    <property type="match status" value="1"/>
</dbReference>
<dbReference type="Gene3D" id="2.60.120.10">
    <property type="entry name" value="Jelly Rolls"/>
    <property type="match status" value="1"/>
</dbReference>
<keyword evidence="2 6" id="KW-0479">Metal-binding</keyword>
<dbReference type="SUPFAM" id="SSF51182">
    <property type="entry name" value="RmlC-like cupins"/>
    <property type="match status" value="1"/>
</dbReference>
<accession>A0A533QBC9</accession>
<dbReference type="PANTHER" id="PTHR12918">
    <property type="entry name" value="CYSTEINE DIOXYGENASE"/>
    <property type="match status" value="1"/>
</dbReference>
<evidence type="ECO:0000313" key="8">
    <source>
        <dbReference type="Proteomes" id="UP000319783"/>
    </source>
</evidence>
<gene>
    <name evidence="7" type="ORF">JETT_1761</name>
</gene>
<evidence type="ECO:0000313" key="7">
    <source>
        <dbReference type="EMBL" id="TLD41972.1"/>
    </source>
</evidence>
<sequence>MYMDTLLKIFINRLESLPDKPSSDTLKTCLLEMDRRQLPIKEYTSFSDQGYKRNVVHVSGKCEIAVICFKEGQFTPIHDHGGSVGTTIIREGTMTEELFVKQPTGMITPTFTRKYRKSESAYINTAIIHRISNTHTDDLVTINIYFPPLTLMNLYNLENTQAEKWFADYSDLKGLIPR</sequence>